<evidence type="ECO:0000256" key="1">
    <source>
        <dbReference type="ARBA" id="ARBA00005450"/>
    </source>
</evidence>
<accession>A0A9E7D666</accession>
<evidence type="ECO:0000256" key="5">
    <source>
        <dbReference type="ARBA" id="ARBA00023134"/>
    </source>
</evidence>
<dbReference type="InterPro" id="IPR036891">
    <property type="entry name" value="Signal_recog_part_SRP54_M_sf"/>
</dbReference>
<dbReference type="KEGG" id="agh:M3I41_05735"/>
<dbReference type="InterPro" id="IPR022941">
    <property type="entry name" value="SRP54"/>
</dbReference>
<keyword evidence="10" id="KW-0175">Coiled coil</keyword>
<dbReference type="GO" id="GO:0006614">
    <property type="term" value="P:SRP-dependent cotranslational protein targeting to membrane"/>
    <property type="evidence" value="ECO:0007669"/>
    <property type="project" value="InterPro"/>
</dbReference>
<dbReference type="Pfam" id="PF00448">
    <property type="entry name" value="SRP54"/>
    <property type="match status" value="1"/>
</dbReference>
<dbReference type="InterPro" id="IPR004780">
    <property type="entry name" value="SRP"/>
</dbReference>
<dbReference type="Gene3D" id="1.10.260.30">
    <property type="entry name" value="Signal recognition particle, SRP54 subunit, M-domain"/>
    <property type="match status" value="1"/>
</dbReference>
<feature type="domain" description="SRP54-type proteins GTP-binding" evidence="12">
    <location>
        <begin position="271"/>
        <end position="284"/>
    </location>
</feature>
<comment type="subcellular location">
    <subcellularLocation>
        <location evidence="9">Cytoplasm</location>
    </subcellularLocation>
    <text evidence="9">The SRP-RNC complex is targeted to the cytoplasmic membrane.</text>
</comment>
<organism evidence="13 14">
    <name type="scientific">Actinomyces graevenitzii</name>
    <dbReference type="NCBI Taxonomy" id="55565"/>
    <lineage>
        <taxon>Bacteria</taxon>
        <taxon>Bacillati</taxon>
        <taxon>Actinomycetota</taxon>
        <taxon>Actinomycetes</taxon>
        <taxon>Actinomycetales</taxon>
        <taxon>Actinomycetaceae</taxon>
        <taxon>Actinomyces</taxon>
    </lineage>
</organism>
<dbReference type="PANTHER" id="PTHR11564:SF5">
    <property type="entry name" value="SIGNAL RECOGNITION PARTICLE SUBUNIT SRP54"/>
    <property type="match status" value="1"/>
</dbReference>
<feature type="binding site" evidence="9">
    <location>
        <begin position="192"/>
        <end position="196"/>
    </location>
    <ligand>
        <name>GTP</name>
        <dbReference type="ChEBI" id="CHEBI:37565"/>
    </ligand>
</feature>
<feature type="compositionally biased region" description="Low complexity" evidence="11">
    <location>
        <begin position="480"/>
        <end position="505"/>
    </location>
</feature>
<evidence type="ECO:0000256" key="8">
    <source>
        <dbReference type="ARBA" id="ARBA00048027"/>
    </source>
</evidence>
<dbReference type="PANTHER" id="PTHR11564">
    <property type="entry name" value="SIGNAL RECOGNITION PARTICLE 54K PROTEIN SRP54"/>
    <property type="match status" value="1"/>
</dbReference>
<dbReference type="AlphaFoldDB" id="A0A9E7D666"/>
<dbReference type="InterPro" id="IPR042101">
    <property type="entry name" value="SRP54_N_sf"/>
</dbReference>
<evidence type="ECO:0000256" key="11">
    <source>
        <dbReference type="SAM" id="MobiDB-lite"/>
    </source>
</evidence>
<keyword evidence="7 9" id="KW-0687">Ribonucleoprotein</keyword>
<dbReference type="InterPro" id="IPR003593">
    <property type="entry name" value="AAA+_ATPase"/>
</dbReference>
<name>A0A9E7D666_9ACTO</name>
<dbReference type="SMART" id="SM00382">
    <property type="entry name" value="AAA"/>
    <property type="match status" value="1"/>
</dbReference>
<sequence length="532" mass="56361">MFGNLSDRLSASFNQLRGKGRLSEADIDSTVSEIRRALLEADVALPVVRSFTAQVREKAKDVARSKALNPGQQVVKIVNDELVEVLGGQSRELNWASSGPTIIMLAGLQGAGKTTLAGKLGKWLASEGKRALLVAADLQRPNAVTQLSVVAERAGVDVWAPEPGNGIGDPVQVASSGVAQARAKGYDVVIVDTAGRLGIDQEMMAQAVAIRDAIKPNEILFVLDAMVGQDAVNTSVAFRDGVGFTGVVLSKLDGDARGGAALSVRGVTGAPVLFASTGEGLDDFERFHADRMASRILDMGDLLTLIEQAQKAFDEEEAQKAAQKMATGTFTVDDFLAQMQQMRKLGSMKKLLGMMPGMNQYRELIDNFDERQIDRIEAIARSMTPGERADLSILNGSRRERIARGSGTSTAEVNQFVQQFEKMKTMMEAMTRGGGLGAGPGAMPGMGSLPGMGKHSKGRQPAKSKNKKGKKGKKKGSLMQQGAVAAREAAKAQAPAAGSAFGVAQPQAPSQPMDVDSAMAGLPEDLRRRLGL</sequence>
<dbReference type="SUPFAM" id="SSF47446">
    <property type="entry name" value="Signal peptide-binding domain"/>
    <property type="match status" value="1"/>
</dbReference>
<dbReference type="PROSITE" id="PS00300">
    <property type="entry name" value="SRP54"/>
    <property type="match status" value="1"/>
</dbReference>
<dbReference type="EC" id="3.6.5.4" evidence="9"/>
<dbReference type="Proteomes" id="UP000830236">
    <property type="component" value="Chromosome"/>
</dbReference>
<comment type="domain">
    <text evidence="9">Composed of three domains: the N-terminal N domain, which is responsible for interactions with the ribosome, the central G domain, which binds GTP, and the C-terminal M domain, which binds the RNA and the signal sequence of the RNC.</text>
</comment>
<dbReference type="Pfam" id="PF02881">
    <property type="entry name" value="SRP54_N"/>
    <property type="match status" value="1"/>
</dbReference>
<evidence type="ECO:0000256" key="2">
    <source>
        <dbReference type="ARBA" id="ARBA00022741"/>
    </source>
</evidence>
<dbReference type="Pfam" id="PF02978">
    <property type="entry name" value="SRP_SPB"/>
    <property type="match status" value="1"/>
</dbReference>
<keyword evidence="3 9" id="KW-0378">Hydrolase</keyword>
<feature type="compositionally biased region" description="Gly residues" evidence="11">
    <location>
        <begin position="434"/>
        <end position="450"/>
    </location>
</feature>
<gene>
    <name evidence="9 13" type="primary">ffh</name>
    <name evidence="13" type="ORF">M3I41_05735</name>
</gene>
<feature type="compositionally biased region" description="Basic residues" evidence="11">
    <location>
        <begin position="454"/>
        <end position="476"/>
    </location>
</feature>
<feature type="region of interest" description="Disordered" evidence="11">
    <location>
        <begin position="434"/>
        <end position="532"/>
    </location>
</feature>
<protein>
    <recommendedName>
        <fullName evidence="9">Signal recognition particle protein</fullName>
        <ecNumber evidence="9">3.6.5.4</ecNumber>
    </recommendedName>
    <alternativeName>
        <fullName evidence="9">Fifty-four homolog</fullName>
    </alternativeName>
</protein>
<comment type="subunit">
    <text evidence="9">Part of the signal recognition particle protein translocation system, which is composed of SRP and FtsY.</text>
</comment>
<dbReference type="GO" id="GO:0003924">
    <property type="term" value="F:GTPase activity"/>
    <property type="evidence" value="ECO:0007669"/>
    <property type="project" value="UniProtKB-UniRule"/>
</dbReference>
<dbReference type="CDD" id="cd18539">
    <property type="entry name" value="SRP_G"/>
    <property type="match status" value="1"/>
</dbReference>
<keyword evidence="9" id="KW-0963">Cytoplasm</keyword>
<dbReference type="EMBL" id="CP097095">
    <property type="protein sequence ID" value="UQF79113.1"/>
    <property type="molecule type" value="Genomic_DNA"/>
</dbReference>
<evidence type="ECO:0000313" key="14">
    <source>
        <dbReference type="Proteomes" id="UP000830236"/>
    </source>
</evidence>
<dbReference type="GO" id="GO:0048500">
    <property type="term" value="C:signal recognition particle"/>
    <property type="evidence" value="ECO:0007669"/>
    <property type="project" value="UniProtKB-UniRule"/>
</dbReference>
<comment type="similarity">
    <text evidence="1 9">Belongs to the GTP-binding SRP family. SRP54 subfamily.</text>
</comment>
<dbReference type="HAMAP" id="MF_00306">
    <property type="entry name" value="SRP54"/>
    <property type="match status" value="1"/>
</dbReference>
<evidence type="ECO:0000256" key="7">
    <source>
        <dbReference type="ARBA" id="ARBA00023274"/>
    </source>
</evidence>
<keyword evidence="6 9" id="KW-0733">Signal recognition particle</keyword>
<dbReference type="InterPro" id="IPR013822">
    <property type="entry name" value="Signal_recog_particl_SRP54_hlx"/>
</dbReference>
<keyword evidence="5 9" id="KW-0342">GTP-binding</keyword>
<dbReference type="SMART" id="SM00962">
    <property type="entry name" value="SRP54"/>
    <property type="match status" value="1"/>
</dbReference>
<dbReference type="GO" id="GO:0005525">
    <property type="term" value="F:GTP binding"/>
    <property type="evidence" value="ECO:0007669"/>
    <property type="project" value="UniProtKB-UniRule"/>
</dbReference>
<dbReference type="InterPro" id="IPR000897">
    <property type="entry name" value="SRP54_GTPase_dom"/>
</dbReference>
<dbReference type="Gene3D" id="3.40.50.300">
    <property type="entry name" value="P-loop containing nucleotide triphosphate hydrolases"/>
    <property type="match status" value="1"/>
</dbReference>
<evidence type="ECO:0000256" key="9">
    <source>
        <dbReference type="HAMAP-Rule" id="MF_00306"/>
    </source>
</evidence>
<feature type="binding site" evidence="9">
    <location>
        <begin position="250"/>
        <end position="253"/>
    </location>
    <ligand>
        <name>GTP</name>
        <dbReference type="ChEBI" id="CHEBI:37565"/>
    </ligand>
</feature>
<dbReference type="InterPro" id="IPR004125">
    <property type="entry name" value="Signal_recog_particle_SRP54_M"/>
</dbReference>
<keyword evidence="4 9" id="KW-0694">RNA-binding</keyword>
<dbReference type="GO" id="GO:0008312">
    <property type="term" value="F:7S RNA binding"/>
    <property type="evidence" value="ECO:0007669"/>
    <property type="project" value="InterPro"/>
</dbReference>
<dbReference type="NCBIfam" id="TIGR00959">
    <property type="entry name" value="ffh"/>
    <property type="match status" value="1"/>
</dbReference>
<feature type="binding site" evidence="9">
    <location>
        <begin position="107"/>
        <end position="114"/>
    </location>
    <ligand>
        <name>GTP</name>
        <dbReference type="ChEBI" id="CHEBI:37565"/>
    </ligand>
</feature>
<dbReference type="Gene3D" id="1.20.120.140">
    <property type="entry name" value="Signal recognition particle SRP54, nucleotide-binding domain"/>
    <property type="match status" value="1"/>
</dbReference>
<evidence type="ECO:0000256" key="6">
    <source>
        <dbReference type="ARBA" id="ARBA00023135"/>
    </source>
</evidence>
<evidence type="ECO:0000259" key="12">
    <source>
        <dbReference type="PROSITE" id="PS00300"/>
    </source>
</evidence>
<evidence type="ECO:0000256" key="10">
    <source>
        <dbReference type="SAM" id="Coils"/>
    </source>
</evidence>
<comment type="catalytic activity">
    <reaction evidence="8 9">
        <text>GTP + H2O = GDP + phosphate + H(+)</text>
        <dbReference type="Rhea" id="RHEA:19669"/>
        <dbReference type="ChEBI" id="CHEBI:15377"/>
        <dbReference type="ChEBI" id="CHEBI:15378"/>
        <dbReference type="ChEBI" id="CHEBI:37565"/>
        <dbReference type="ChEBI" id="CHEBI:43474"/>
        <dbReference type="ChEBI" id="CHEBI:58189"/>
        <dbReference type="EC" id="3.6.5.4"/>
    </reaction>
</comment>
<feature type="coiled-coil region" evidence="10">
    <location>
        <begin position="299"/>
        <end position="326"/>
    </location>
</feature>
<evidence type="ECO:0000256" key="3">
    <source>
        <dbReference type="ARBA" id="ARBA00022801"/>
    </source>
</evidence>
<dbReference type="SUPFAM" id="SSF52540">
    <property type="entry name" value="P-loop containing nucleoside triphosphate hydrolases"/>
    <property type="match status" value="1"/>
</dbReference>
<keyword evidence="2 9" id="KW-0547">Nucleotide-binding</keyword>
<reference evidence="13" key="1">
    <citation type="submission" date="2022-05" db="EMBL/GenBank/DDBJ databases">
        <title>Using nanopore sequencing to obtain complete genomes from saliva samples.</title>
        <authorList>
            <person name="Baker J.L."/>
        </authorList>
    </citation>
    <scope>NUCLEOTIDE SEQUENCE</scope>
    <source>
        <strain evidence="13">JCVI-JB-Ag32</strain>
    </source>
</reference>
<proteinExistence type="inferred from homology"/>
<dbReference type="SMART" id="SM00963">
    <property type="entry name" value="SRP54_N"/>
    <property type="match status" value="1"/>
</dbReference>
<comment type="function">
    <text evidence="9">Involved in targeting and insertion of nascent membrane proteins into the cytoplasmic membrane. Binds to the hydrophobic signal sequence of the ribosome-nascent chain (RNC) as it emerges from the ribosomes. The SRP-RNC complex is then targeted to the cytoplasmic membrane where it interacts with the SRP receptor FtsY.</text>
</comment>
<dbReference type="InterPro" id="IPR027417">
    <property type="entry name" value="P-loop_NTPase"/>
</dbReference>
<evidence type="ECO:0000313" key="13">
    <source>
        <dbReference type="EMBL" id="UQF79113.1"/>
    </source>
</evidence>
<evidence type="ECO:0000256" key="4">
    <source>
        <dbReference type="ARBA" id="ARBA00022884"/>
    </source>
</evidence>